<dbReference type="EMBL" id="NPKI01000051">
    <property type="protein sequence ID" value="PAP97806.1"/>
    <property type="molecule type" value="Genomic_DNA"/>
</dbReference>
<keyword evidence="2" id="KW-1185">Reference proteome</keyword>
<accession>A0AB36QZU9</accession>
<dbReference type="Proteomes" id="UP000216215">
    <property type="component" value="Unassembled WGS sequence"/>
</dbReference>
<name>A0AB36QZU9_9HYPH</name>
<dbReference type="AlphaFoldDB" id="A0AB36QZU9"/>
<protein>
    <submittedName>
        <fullName evidence="1">Uncharacterized protein</fullName>
    </submittedName>
</protein>
<evidence type="ECO:0000313" key="1">
    <source>
        <dbReference type="EMBL" id="PAP97806.1"/>
    </source>
</evidence>
<comment type="caution">
    <text evidence="1">The sequence shown here is derived from an EMBL/GenBank/DDBJ whole genome shotgun (WGS) entry which is preliminary data.</text>
</comment>
<sequence>MTNADEFARLYLQAEGARARLDALLSQREAAQQGGGLSPKPSEIDKARDRLEAAERLLEAHGRMAVRV</sequence>
<proteinExistence type="predicted"/>
<evidence type="ECO:0000313" key="2">
    <source>
        <dbReference type="Proteomes" id="UP000216215"/>
    </source>
</evidence>
<organism evidence="1 2">
    <name type="scientific">Mesorhizobium mediterraneum</name>
    <dbReference type="NCBI Taxonomy" id="43617"/>
    <lineage>
        <taxon>Bacteria</taxon>
        <taxon>Pseudomonadati</taxon>
        <taxon>Pseudomonadota</taxon>
        <taxon>Alphaproteobacteria</taxon>
        <taxon>Hyphomicrobiales</taxon>
        <taxon>Phyllobacteriaceae</taxon>
        <taxon>Mesorhizobium</taxon>
    </lineage>
</organism>
<gene>
    <name evidence="1" type="ORF">CIT25_35050</name>
</gene>
<dbReference type="RefSeq" id="WP_095489638.1">
    <property type="nucleotide sequence ID" value="NZ_CP088151.1"/>
</dbReference>
<reference evidence="2" key="1">
    <citation type="submission" date="2017-08" db="EMBL/GenBank/DDBJ databases">
        <title>Mesorhizobium wenxinae sp. nov., a novel rhizobial species isolated from root nodules of chickpea (Cicer arietinum L.).</title>
        <authorList>
            <person name="Zhang J."/>
        </authorList>
    </citation>
    <scope>NUCLEOTIDE SEQUENCE [LARGE SCALE GENOMIC DNA]</scope>
    <source>
        <strain evidence="2">USDA 3392</strain>
    </source>
</reference>